<protein>
    <submittedName>
        <fullName evidence="5">Uncharacterized protein LOC107415028</fullName>
    </submittedName>
</protein>
<feature type="chain" id="PRO_5047279857" evidence="2">
    <location>
        <begin position="20"/>
        <end position="272"/>
    </location>
</feature>
<keyword evidence="1" id="KW-1133">Transmembrane helix</keyword>
<feature type="signal peptide" evidence="2">
    <location>
        <begin position="1"/>
        <end position="19"/>
    </location>
</feature>
<dbReference type="AlphaFoldDB" id="A0A6P3ZGT8"/>
<dbReference type="Pfam" id="PF12680">
    <property type="entry name" value="SnoaL_2"/>
    <property type="match status" value="1"/>
</dbReference>
<sequence length="272" mass="31042">MIDICFFFFFFAFLQLREMALVSFPTIPILSSTSQQLPTISNNLYIHRSSQILSGFPYQSSIRSNFFYSSRRTALLSVPLFNAKNSEANGAEDSRALETVLKLYTAIKNKDISELSDIIGEECRCVCNFFSIFQPLQGKKQVLDFFSHLIRSLGNNIQFVVRPTLHDGMNVGISWRLECNKTHVPFGKGFSFHICQVYHGKVTIRNVEMFIEPLLHIEPLRLKMMGYVTTVIAKIGTFNPILRDKLARRVGSILLTLLIIVASFFLCKLNLH</sequence>
<keyword evidence="4" id="KW-1185">Reference proteome</keyword>
<name>A0A6P3ZGT8_ZIZJJ</name>
<feature type="domain" description="SnoaL-like" evidence="3">
    <location>
        <begin position="101"/>
        <end position="199"/>
    </location>
</feature>
<dbReference type="SUPFAM" id="SSF54427">
    <property type="entry name" value="NTF2-like"/>
    <property type="match status" value="1"/>
</dbReference>
<evidence type="ECO:0000313" key="4">
    <source>
        <dbReference type="Proteomes" id="UP001652623"/>
    </source>
</evidence>
<gene>
    <name evidence="5" type="primary">LOC107415028</name>
</gene>
<feature type="transmembrane region" description="Helical" evidence="1">
    <location>
        <begin position="250"/>
        <end position="271"/>
    </location>
</feature>
<keyword evidence="2" id="KW-0732">Signal</keyword>
<dbReference type="InterPro" id="IPR037401">
    <property type="entry name" value="SnoaL-like"/>
</dbReference>
<proteinExistence type="predicted"/>
<keyword evidence="1" id="KW-0472">Membrane</keyword>
<dbReference type="RefSeq" id="XP_015878772.3">
    <property type="nucleotide sequence ID" value="XM_016023286.4"/>
</dbReference>
<keyword evidence="1" id="KW-0812">Transmembrane</keyword>
<dbReference type="PANTHER" id="PTHR33698:SF6">
    <property type="entry name" value="TRANSMEMBRANE PROTEIN"/>
    <property type="match status" value="1"/>
</dbReference>
<evidence type="ECO:0000256" key="2">
    <source>
        <dbReference type="SAM" id="SignalP"/>
    </source>
</evidence>
<accession>A0A6P3ZGT8</accession>
<evidence type="ECO:0000259" key="3">
    <source>
        <dbReference type="Pfam" id="PF12680"/>
    </source>
</evidence>
<reference evidence="5" key="2">
    <citation type="submission" date="2025-08" db="UniProtKB">
        <authorList>
            <consortium name="RefSeq"/>
        </authorList>
    </citation>
    <scope>IDENTIFICATION</scope>
    <source>
        <tissue evidence="5">Seedling</tissue>
    </source>
</reference>
<reference evidence="4" key="1">
    <citation type="submission" date="2025-05" db="UniProtKB">
        <authorList>
            <consortium name="RefSeq"/>
        </authorList>
    </citation>
    <scope>NUCLEOTIDE SEQUENCE [LARGE SCALE GENOMIC DNA]</scope>
</reference>
<dbReference type="InParanoid" id="A0A6P3ZGT8"/>
<dbReference type="Gene3D" id="3.10.450.50">
    <property type="match status" value="1"/>
</dbReference>
<evidence type="ECO:0000313" key="5">
    <source>
        <dbReference type="RefSeq" id="XP_015878772.3"/>
    </source>
</evidence>
<dbReference type="PANTHER" id="PTHR33698">
    <property type="entry name" value="NUCLEAR TRANSPORT FACTOR 2 (NTF2)-LIKE PROTEIN"/>
    <property type="match status" value="1"/>
</dbReference>
<dbReference type="InterPro" id="IPR032710">
    <property type="entry name" value="NTF2-like_dom_sf"/>
</dbReference>
<dbReference type="Proteomes" id="UP001652623">
    <property type="component" value="Chromosome 1"/>
</dbReference>
<dbReference type="GeneID" id="107415028"/>
<evidence type="ECO:0000256" key="1">
    <source>
        <dbReference type="SAM" id="Phobius"/>
    </source>
</evidence>
<dbReference type="KEGG" id="zju:107415028"/>
<organism evidence="4 5">
    <name type="scientific">Ziziphus jujuba</name>
    <name type="common">Chinese jujube</name>
    <name type="synonym">Ziziphus sativa</name>
    <dbReference type="NCBI Taxonomy" id="326968"/>
    <lineage>
        <taxon>Eukaryota</taxon>
        <taxon>Viridiplantae</taxon>
        <taxon>Streptophyta</taxon>
        <taxon>Embryophyta</taxon>
        <taxon>Tracheophyta</taxon>
        <taxon>Spermatophyta</taxon>
        <taxon>Magnoliopsida</taxon>
        <taxon>eudicotyledons</taxon>
        <taxon>Gunneridae</taxon>
        <taxon>Pentapetalae</taxon>
        <taxon>rosids</taxon>
        <taxon>fabids</taxon>
        <taxon>Rosales</taxon>
        <taxon>Rhamnaceae</taxon>
        <taxon>Paliureae</taxon>
        <taxon>Ziziphus</taxon>
    </lineage>
</organism>